<gene>
    <name evidence="3" type="ORF">CRV08_15835</name>
</gene>
<dbReference type="InterPro" id="IPR050557">
    <property type="entry name" value="RTX_toxin/Mannuronan_C5-epim"/>
</dbReference>
<dbReference type="GO" id="GO:0005509">
    <property type="term" value="F:calcium ion binding"/>
    <property type="evidence" value="ECO:0007669"/>
    <property type="project" value="InterPro"/>
</dbReference>
<dbReference type="InterPro" id="IPR001343">
    <property type="entry name" value="Hemolysn_Ca-bd"/>
</dbReference>
<evidence type="ECO:0008006" key="5">
    <source>
        <dbReference type="Google" id="ProtNLM"/>
    </source>
</evidence>
<dbReference type="GO" id="GO:0005576">
    <property type="term" value="C:extracellular region"/>
    <property type="evidence" value="ECO:0007669"/>
    <property type="project" value="UniProtKB-SubCell"/>
</dbReference>
<evidence type="ECO:0000313" key="3">
    <source>
        <dbReference type="EMBL" id="RXJ64341.1"/>
    </source>
</evidence>
<feature type="non-terminal residue" evidence="3">
    <location>
        <position position="1"/>
    </location>
</feature>
<organism evidence="3 4">
    <name type="scientific">Halarcobacter ebronensis</name>
    <dbReference type="NCBI Taxonomy" id="1462615"/>
    <lineage>
        <taxon>Bacteria</taxon>
        <taxon>Pseudomonadati</taxon>
        <taxon>Campylobacterota</taxon>
        <taxon>Epsilonproteobacteria</taxon>
        <taxon>Campylobacterales</taxon>
        <taxon>Arcobacteraceae</taxon>
        <taxon>Halarcobacter</taxon>
    </lineage>
</organism>
<dbReference type="Gene3D" id="2.150.10.10">
    <property type="entry name" value="Serralysin-like metalloprotease, C-terminal"/>
    <property type="match status" value="2"/>
</dbReference>
<sequence>ADTILGGADGDFIYGGEGNDILDGEAGDDTIYFDKGDDNITGGSGADNLPYEEQIITSSGIVVNRTDTGATVDVGTDGTDTLADHIETIIGTGLNDRFNGYVGTDNGNDYKDTFFGLSGDDIFDGGRGDDYIDGGTHSSGDTITFETVSTDVGVDINLDRDQTDTAGKTDFAVQEDGFGGKDYVTNVEHIIGSKNNDKLAGRDDSDNTIQGGDGDDTLYYTDGNDRLYGGTTTAASGNDWLSFENSNIGSTYV</sequence>
<dbReference type="AlphaFoldDB" id="A0A4Q0Y769"/>
<dbReference type="Pfam" id="PF00353">
    <property type="entry name" value="HemolysinCabind"/>
    <property type="match status" value="4"/>
</dbReference>
<accession>A0A4Q0Y769</accession>
<feature type="non-terminal residue" evidence="3">
    <location>
        <position position="253"/>
    </location>
</feature>
<reference evidence="3 4" key="1">
    <citation type="submission" date="2017-10" db="EMBL/GenBank/DDBJ databases">
        <title>Genomics of the genus Arcobacter.</title>
        <authorList>
            <person name="Perez-Cataluna A."/>
            <person name="Figueras M.J."/>
        </authorList>
    </citation>
    <scope>NUCLEOTIDE SEQUENCE [LARGE SCALE GENOMIC DNA]</scope>
    <source>
        <strain evidence="3 4">CECT 8993</strain>
    </source>
</reference>
<name>A0A4Q0Y769_9BACT</name>
<evidence type="ECO:0000256" key="1">
    <source>
        <dbReference type="ARBA" id="ARBA00004613"/>
    </source>
</evidence>
<comment type="subcellular location">
    <subcellularLocation>
        <location evidence="1">Secreted</location>
    </subcellularLocation>
</comment>
<dbReference type="Proteomes" id="UP000290172">
    <property type="component" value="Unassembled WGS sequence"/>
</dbReference>
<protein>
    <recommendedName>
        <fullName evidence="5">Calcium-binding protein</fullName>
    </recommendedName>
</protein>
<dbReference type="PANTHER" id="PTHR38340:SF1">
    <property type="entry name" value="S-LAYER PROTEIN"/>
    <property type="match status" value="1"/>
</dbReference>
<proteinExistence type="predicted"/>
<dbReference type="InterPro" id="IPR018511">
    <property type="entry name" value="Hemolysin-typ_Ca-bd_CS"/>
</dbReference>
<dbReference type="PRINTS" id="PR00313">
    <property type="entry name" value="CABNDNGRPT"/>
</dbReference>
<dbReference type="SUPFAM" id="SSF51120">
    <property type="entry name" value="beta-Roll"/>
    <property type="match status" value="3"/>
</dbReference>
<keyword evidence="2" id="KW-0964">Secreted</keyword>
<evidence type="ECO:0000313" key="4">
    <source>
        <dbReference type="Proteomes" id="UP000290172"/>
    </source>
</evidence>
<dbReference type="RefSeq" id="WP_164970331.1">
    <property type="nucleotide sequence ID" value="NZ_PDKJ01000056.1"/>
</dbReference>
<dbReference type="PANTHER" id="PTHR38340">
    <property type="entry name" value="S-LAYER PROTEIN"/>
    <property type="match status" value="1"/>
</dbReference>
<evidence type="ECO:0000256" key="2">
    <source>
        <dbReference type="ARBA" id="ARBA00022525"/>
    </source>
</evidence>
<comment type="caution">
    <text evidence="3">The sequence shown here is derived from an EMBL/GenBank/DDBJ whole genome shotgun (WGS) entry which is preliminary data.</text>
</comment>
<dbReference type="InterPro" id="IPR011049">
    <property type="entry name" value="Serralysin-like_metalloprot_C"/>
</dbReference>
<dbReference type="PROSITE" id="PS00330">
    <property type="entry name" value="HEMOLYSIN_CALCIUM"/>
    <property type="match status" value="1"/>
</dbReference>
<dbReference type="EMBL" id="PDKJ01000056">
    <property type="protein sequence ID" value="RXJ64341.1"/>
    <property type="molecule type" value="Genomic_DNA"/>
</dbReference>